<sequence>MNQIGKISLRNIKTLITGSSCRLGNSLSKHLINKQSTVYSIDLNILSEKRYGEKHFFQLGDVSDEKFFKDYLNKLPPIDALVNCAGFRSPYNYFLSYLVSKNILEKFKQNPINEYGCRGCIINLVFTGITPNEAYFKEQDEFIEKHQICAEEIDDAIYQLAESLTAQRIRCNTFKIDAKLDDKVFNTIAEHVISDQYVAGQIIDLEDNLRYQEITNEEFEREIDLFIQTKKQIPNQKYHPPLEIEDGKSLPLLDTPGKPNLT</sequence>
<evidence type="ECO:0000313" key="4">
    <source>
        <dbReference type="Proteomes" id="UP000070412"/>
    </source>
</evidence>
<proteinExistence type="predicted"/>
<dbReference type="SUPFAM" id="SSF51735">
    <property type="entry name" value="NAD(P)-binding Rossmann-fold domains"/>
    <property type="match status" value="1"/>
</dbReference>
<keyword evidence="4" id="KW-1185">Reference proteome</keyword>
<dbReference type="Proteomes" id="UP000070412">
    <property type="component" value="Unassembled WGS sequence"/>
</dbReference>
<dbReference type="OrthoDB" id="6498906at2759"/>
<dbReference type="EMBL" id="WVUK01000066">
    <property type="protein sequence ID" value="KAF7487831.1"/>
    <property type="molecule type" value="Genomic_DNA"/>
</dbReference>
<protein>
    <submittedName>
        <fullName evidence="2 3">Uncharacterized protein</fullName>
    </submittedName>
</protein>
<reference evidence="4" key="1">
    <citation type="journal article" date="2020" name="PLoS Negl. Trop. Dis.">
        <title>High-quality nuclear genome for Sarcoptes scabiei-A critical resource for a neglected parasite.</title>
        <authorList>
            <person name="Korhonen P.K."/>
            <person name="Gasser R.B."/>
            <person name="Ma G."/>
            <person name="Wang T."/>
            <person name="Stroehlein A.J."/>
            <person name="Young N.D."/>
            <person name="Ang C.S."/>
            <person name="Fernando D.D."/>
            <person name="Lu H.C."/>
            <person name="Taylor S."/>
            <person name="Reynolds S.L."/>
            <person name="Mofiz E."/>
            <person name="Najaraj S.H."/>
            <person name="Gowda H."/>
            <person name="Madugundu A."/>
            <person name="Renuse S."/>
            <person name="Holt D."/>
            <person name="Pandey A."/>
            <person name="Papenfuss A.T."/>
            <person name="Fischer K."/>
        </authorList>
    </citation>
    <scope>NUCLEOTIDE SEQUENCE [LARGE SCALE GENOMIC DNA]</scope>
</reference>
<dbReference type="EnsemblMetazoa" id="SSS_5796s_mrna">
    <property type="protein sequence ID" value="KAF7487831.1"/>
    <property type="gene ID" value="SSS_5796"/>
</dbReference>
<feature type="region of interest" description="Disordered" evidence="1">
    <location>
        <begin position="237"/>
        <end position="262"/>
    </location>
</feature>
<evidence type="ECO:0000313" key="3">
    <source>
        <dbReference type="EnsemblMetazoa" id="KAF7487831.1"/>
    </source>
</evidence>
<reference evidence="3" key="3">
    <citation type="submission" date="2022-06" db="UniProtKB">
        <authorList>
            <consortium name="EnsemblMetazoa"/>
        </authorList>
    </citation>
    <scope>IDENTIFICATION</scope>
</reference>
<dbReference type="AlphaFoldDB" id="A0A834V8V7"/>
<evidence type="ECO:0000256" key="1">
    <source>
        <dbReference type="SAM" id="MobiDB-lite"/>
    </source>
</evidence>
<accession>A0A834V8V7</accession>
<organism evidence="2">
    <name type="scientific">Sarcoptes scabiei</name>
    <name type="common">Itch mite</name>
    <name type="synonym">Acarus scabiei</name>
    <dbReference type="NCBI Taxonomy" id="52283"/>
    <lineage>
        <taxon>Eukaryota</taxon>
        <taxon>Metazoa</taxon>
        <taxon>Ecdysozoa</taxon>
        <taxon>Arthropoda</taxon>
        <taxon>Chelicerata</taxon>
        <taxon>Arachnida</taxon>
        <taxon>Acari</taxon>
        <taxon>Acariformes</taxon>
        <taxon>Sarcoptiformes</taxon>
        <taxon>Astigmata</taxon>
        <taxon>Psoroptidia</taxon>
        <taxon>Sarcoptoidea</taxon>
        <taxon>Sarcoptidae</taxon>
        <taxon>Sarcoptinae</taxon>
        <taxon>Sarcoptes</taxon>
    </lineage>
</organism>
<name>A0A834V8V7_SARSC</name>
<gene>
    <name evidence="2" type="ORF">SSS_5796</name>
</gene>
<dbReference type="InterPro" id="IPR036291">
    <property type="entry name" value="NAD(P)-bd_dom_sf"/>
</dbReference>
<evidence type="ECO:0000313" key="2">
    <source>
        <dbReference type="EMBL" id="KAF7487831.1"/>
    </source>
</evidence>
<reference evidence="2" key="2">
    <citation type="submission" date="2020-01" db="EMBL/GenBank/DDBJ databases">
        <authorList>
            <person name="Korhonen P.K.K."/>
            <person name="Guangxu M.G."/>
            <person name="Wang T.W."/>
            <person name="Stroehlein A.J.S."/>
            <person name="Young N.D."/>
            <person name="Ang C.-S.A."/>
            <person name="Fernando D.W.F."/>
            <person name="Lu H.L."/>
            <person name="Taylor S.T."/>
            <person name="Ehtesham M.E.M."/>
            <person name="Najaraj S.H.N."/>
            <person name="Harsha G.H.G."/>
            <person name="Madugundu A.M."/>
            <person name="Renuse S.R."/>
            <person name="Holt D.H."/>
            <person name="Pandey A.P."/>
            <person name="Papenfuss A.P."/>
            <person name="Gasser R.B.G."/>
            <person name="Fischer K.F."/>
        </authorList>
    </citation>
    <scope>NUCLEOTIDE SEQUENCE</scope>
    <source>
        <strain evidence="2">SSS_KF_BRIS2020</strain>
    </source>
</reference>
<dbReference type="Gene3D" id="3.40.50.720">
    <property type="entry name" value="NAD(P)-binding Rossmann-like Domain"/>
    <property type="match status" value="1"/>
</dbReference>